<reference evidence="2 3" key="1">
    <citation type="journal article" date="2024" name="J Genomics">
        <title>Draft genome sequencing and assembly of Favolaschia claudopus CIRM-BRFM 2984 isolated from oak limbs.</title>
        <authorList>
            <person name="Navarro D."/>
            <person name="Drula E."/>
            <person name="Chaduli D."/>
            <person name="Cazenave R."/>
            <person name="Ahrendt S."/>
            <person name="Wang J."/>
            <person name="Lipzen A."/>
            <person name="Daum C."/>
            <person name="Barry K."/>
            <person name="Grigoriev I.V."/>
            <person name="Favel A."/>
            <person name="Rosso M.N."/>
            <person name="Martin F."/>
        </authorList>
    </citation>
    <scope>NUCLEOTIDE SEQUENCE [LARGE SCALE GENOMIC DNA]</scope>
    <source>
        <strain evidence="2 3">CIRM-BRFM 2984</strain>
    </source>
</reference>
<feature type="compositionally biased region" description="Acidic residues" evidence="1">
    <location>
        <begin position="149"/>
        <end position="166"/>
    </location>
</feature>
<dbReference type="EMBL" id="JAWWNJ010000029">
    <property type="protein sequence ID" value="KAK7027687.1"/>
    <property type="molecule type" value="Genomic_DNA"/>
</dbReference>
<feature type="region of interest" description="Disordered" evidence="1">
    <location>
        <begin position="1"/>
        <end position="45"/>
    </location>
</feature>
<keyword evidence="3" id="KW-1185">Reference proteome</keyword>
<name>A0AAW0BMB4_9AGAR</name>
<protein>
    <submittedName>
        <fullName evidence="2">Uncharacterized protein</fullName>
    </submittedName>
</protein>
<feature type="compositionally biased region" description="Polar residues" evidence="1">
    <location>
        <begin position="15"/>
        <end position="25"/>
    </location>
</feature>
<dbReference type="Proteomes" id="UP001362999">
    <property type="component" value="Unassembled WGS sequence"/>
</dbReference>
<comment type="caution">
    <text evidence="2">The sequence shown here is derived from an EMBL/GenBank/DDBJ whole genome shotgun (WGS) entry which is preliminary data.</text>
</comment>
<gene>
    <name evidence="2" type="ORF">R3P38DRAFT_3190750</name>
</gene>
<evidence type="ECO:0000256" key="1">
    <source>
        <dbReference type="SAM" id="MobiDB-lite"/>
    </source>
</evidence>
<dbReference type="AlphaFoldDB" id="A0AAW0BMB4"/>
<proteinExistence type="predicted"/>
<sequence>MSTTTESSDSEAPPSATTTEFSGSEASVPHSTSTESSSGFEDLLPFAPRDSSPFNAYPHDDLKKALFFDMTTSTAIGGLPKNQKNHIFRTLRQRFLESGHPESPEAGSNAEVKAHILHMYALGCRIFSDKHADANEAREELARSQQFDDVWEDDSAGDDTSDDTSDDAASFDKPRMLFWSGAECAVADDGESDATKPQAGAADTNEAVMGVVDAADAQDVRAATAQAWNAWSSATALELFDYVPPYIRHGSETVGEWEEPVDIDDGKHALRLMCVLGWRDVRCGCVDGLHHEWDTSQTYAFQSAEGTVMVMREKSVVLPLN</sequence>
<accession>A0AAW0BMB4</accession>
<feature type="region of interest" description="Disordered" evidence="1">
    <location>
        <begin position="137"/>
        <end position="169"/>
    </location>
</feature>
<organism evidence="2 3">
    <name type="scientific">Favolaschia claudopus</name>
    <dbReference type="NCBI Taxonomy" id="2862362"/>
    <lineage>
        <taxon>Eukaryota</taxon>
        <taxon>Fungi</taxon>
        <taxon>Dikarya</taxon>
        <taxon>Basidiomycota</taxon>
        <taxon>Agaricomycotina</taxon>
        <taxon>Agaricomycetes</taxon>
        <taxon>Agaricomycetidae</taxon>
        <taxon>Agaricales</taxon>
        <taxon>Marasmiineae</taxon>
        <taxon>Mycenaceae</taxon>
        <taxon>Favolaschia</taxon>
    </lineage>
</organism>
<evidence type="ECO:0000313" key="2">
    <source>
        <dbReference type="EMBL" id="KAK7027687.1"/>
    </source>
</evidence>
<evidence type="ECO:0000313" key="3">
    <source>
        <dbReference type="Proteomes" id="UP001362999"/>
    </source>
</evidence>